<dbReference type="InterPro" id="IPR041698">
    <property type="entry name" value="Methyltransf_25"/>
</dbReference>
<protein>
    <submittedName>
        <fullName evidence="3">Class I SAM-dependent methyltransferase</fullName>
        <ecNumber evidence="3">2.1.-.-</ecNumber>
    </submittedName>
</protein>
<name>A0ABZ0VP32_9HYPH</name>
<keyword evidence="1 3" id="KW-0808">Transferase</keyword>
<evidence type="ECO:0000256" key="1">
    <source>
        <dbReference type="ARBA" id="ARBA00022679"/>
    </source>
</evidence>
<dbReference type="Pfam" id="PF13649">
    <property type="entry name" value="Methyltransf_25"/>
    <property type="match status" value="1"/>
</dbReference>
<sequence>MLREIARSTIPLGLRIAVRKYFPPDPSRVAMAVSIADAARRIRESDHTQMPVVARERVQLATDVPTPPAVSVPVASIAAAKASWPIFSLQEFSGVLAEVKALPSEQERVKVLANCHLADPTIVTMPDDPFSAEYRQRVLEIYYKLSNRNEYSAAECERSPINVEKTILRPSVYTNDGGFLGSYLEAYGQIIKQMDVKPGMRVLEYGPGDGQISLHLARLGCDVTVVDVDHSYLSVIQGQAQRLGMSINTVHGDFLTGADFEPFDRIFFFQAFHHALVHQEALHQMRGMLKPGGFLVFAAEPIIDPAGYWSPAVPYPWGPRLDGLSLRAIMVHGWMELGFQEPYFREALARAGWAPDKYTSPTNGLGICYFGRPTVA</sequence>
<accession>A0ABZ0VP32</accession>
<keyword evidence="4" id="KW-1185">Reference proteome</keyword>
<dbReference type="Gene3D" id="3.40.50.150">
    <property type="entry name" value="Vaccinia Virus protein VP39"/>
    <property type="match status" value="1"/>
</dbReference>
<dbReference type="GO" id="GO:0008168">
    <property type="term" value="F:methyltransferase activity"/>
    <property type="evidence" value="ECO:0007669"/>
    <property type="project" value="UniProtKB-KW"/>
</dbReference>
<dbReference type="EC" id="2.1.-.-" evidence="3"/>
<proteinExistence type="predicted"/>
<dbReference type="InterPro" id="IPR029063">
    <property type="entry name" value="SAM-dependent_MTases_sf"/>
</dbReference>
<dbReference type="RefSeq" id="WP_322414085.1">
    <property type="nucleotide sequence ID" value="NZ_CP139858.1"/>
</dbReference>
<reference evidence="3 4" key="1">
    <citation type="submission" date="2023-11" db="EMBL/GenBank/DDBJ databases">
        <authorList>
            <person name="Panchal A.K."/>
            <person name="Meaney J.S."/>
            <person name="Karas B.J."/>
            <person name="diCenzo G.C."/>
        </authorList>
    </citation>
    <scope>NUCLEOTIDE SEQUENCE [LARGE SCALE GENOMIC DNA]</scope>
    <source>
        <strain evidence="3 4">NZP2235</strain>
    </source>
</reference>
<evidence type="ECO:0000313" key="3">
    <source>
        <dbReference type="EMBL" id="WQB99200.1"/>
    </source>
</evidence>
<organism evidence="3 4">
    <name type="scientific">Mesorhizobium huakuii</name>
    <dbReference type="NCBI Taxonomy" id="28104"/>
    <lineage>
        <taxon>Bacteria</taxon>
        <taxon>Pseudomonadati</taxon>
        <taxon>Pseudomonadota</taxon>
        <taxon>Alphaproteobacteria</taxon>
        <taxon>Hyphomicrobiales</taxon>
        <taxon>Phyllobacteriaceae</taxon>
        <taxon>Mesorhizobium</taxon>
    </lineage>
</organism>
<evidence type="ECO:0000313" key="4">
    <source>
        <dbReference type="Proteomes" id="UP001322481"/>
    </source>
</evidence>
<feature type="domain" description="Methyltransferase" evidence="2">
    <location>
        <begin position="202"/>
        <end position="293"/>
    </location>
</feature>
<evidence type="ECO:0000259" key="2">
    <source>
        <dbReference type="Pfam" id="PF13649"/>
    </source>
</evidence>
<keyword evidence="3" id="KW-0489">Methyltransferase</keyword>
<dbReference type="EMBL" id="CP139858">
    <property type="protein sequence ID" value="WQB99200.1"/>
    <property type="molecule type" value="Genomic_DNA"/>
</dbReference>
<dbReference type="Proteomes" id="UP001322481">
    <property type="component" value="Chromosome"/>
</dbReference>
<gene>
    <name evidence="3" type="ORF">U0R22_003374</name>
</gene>
<dbReference type="GO" id="GO:0032259">
    <property type="term" value="P:methylation"/>
    <property type="evidence" value="ECO:0007669"/>
    <property type="project" value="UniProtKB-KW"/>
</dbReference>
<dbReference type="SUPFAM" id="SSF53335">
    <property type="entry name" value="S-adenosyl-L-methionine-dependent methyltransferases"/>
    <property type="match status" value="1"/>
</dbReference>
<dbReference type="PANTHER" id="PTHR43861">
    <property type="entry name" value="TRANS-ACONITATE 2-METHYLTRANSFERASE-RELATED"/>
    <property type="match status" value="1"/>
</dbReference>
<dbReference type="CDD" id="cd02440">
    <property type="entry name" value="AdoMet_MTases"/>
    <property type="match status" value="1"/>
</dbReference>